<evidence type="ECO:0000313" key="3">
    <source>
        <dbReference type="EMBL" id="SFG15199.1"/>
    </source>
</evidence>
<sequence length="370" mass="42238">MKKLFLIVFILAITTFPSICSASVKIILNGKEMNFTTPPTNYNGRMLVPLRDIFEALGANIEWNDSSRTVTAQKDSNQIILVVGGQATKNGKSVDLDVPARIINNKVMVPLRFISESFNIDVGWDNNTQTISLLTERVPDSKDNIAPTNNSNQENTLSQQKPSGKIYTLTNEDFRKIKNNSPPSKMDYDSFTFKDGEKEICIYFPKKSLPANPNPISPWSNPDTLRTIGINDHVTAILISSHLHLDPEVLLKAKQGSTWEEAIKKLRPDAMTEQDFIRMEEDLKTPNQQEVAEYREHLQELITKYPEVYQEIKVRYEKLKGEKDHPLLYESIFRWHVEDGLDLETMFDALASGGQKNLLNYVYIQTQRNK</sequence>
<dbReference type="EMBL" id="FOOX01000002">
    <property type="protein sequence ID" value="SFG15199.1"/>
    <property type="molecule type" value="Genomic_DNA"/>
</dbReference>
<dbReference type="OrthoDB" id="268113at2"/>
<name>A0A1I2PJC2_9FIRM</name>
<reference evidence="4" key="1">
    <citation type="submission" date="2016-10" db="EMBL/GenBank/DDBJ databases">
        <authorList>
            <person name="Varghese N."/>
            <person name="Submissions S."/>
        </authorList>
    </citation>
    <scope>NUCLEOTIDE SEQUENCE [LARGE SCALE GENOMIC DNA]</scope>
    <source>
        <strain evidence="4">DSM 17038</strain>
    </source>
</reference>
<dbReference type="InterPro" id="IPR012854">
    <property type="entry name" value="Cu_amine_oxidase-like_N"/>
</dbReference>
<accession>A0A1I2PJC2</accession>
<dbReference type="RefSeq" id="WP_092469075.1">
    <property type="nucleotide sequence ID" value="NZ_FOOX01000002.1"/>
</dbReference>
<dbReference type="Proteomes" id="UP000199337">
    <property type="component" value="Unassembled WGS sequence"/>
</dbReference>
<keyword evidence="4" id="KW-1185">Reference proteome</keyword>
<protein>
    <submittedName>
        <fullName evidence="3">Copper amine oxidase N-terminal domain-containing protein</fullName>
    </submittedName>
</protein>
<proteinExistence type="predicted"/>
<feature type="domain" description="Copper amine oxidase-like N-terminal" evidence="2">
    <location>
        <begin position="28"/>
        <end position="132"/>
    </location>
</feature>
<gene>
    <name evidence="3" type="ORF">SAMN05660649_00891</name>
</gene>
<dbReference type="InterPro" id="IPR036582">
    <property type="entry name" value="Mao_N_sf"/>
</dbReference>
<dbReference type="AlphaFoldDB" id="A0A1I2PJC2"/>
<dbReference type="STRING" id="341036.SAMN05660649_00891"/>
<evidence type="ECO:0000313" key="4">
    <source>
        <dbReference type="Proteomes" id="UP000199337"/>
    </source>
</evidence>
<feature type="region of interest" description="Disordered" evidence="1">
    <location>
        <begin position="138"/>
        <end position="164"/>
    </location>
</feature>
<feature type="compositionally biased region" description="Polar residues" evidence="1">
    <location>
        <begin position="146"/>
        <end position="162"/>
    </location>
</feature>
<evidence type="ECO:0000256" key="1">
    <source>
        <dbReference type="SAM" id="MobiDB-lite"/>
    </source>
</evidence>
<dbReference type="SUPFAM" id="SSF55383">
    <property type="entry name" value="Copper amine oxidase, domain N"/>
    <property type="match status" value="1"/>
</dbReference>
<evidence type="ECO:0000259" key="2">
    <source>
        <dbReference type="Pfam" id="PF07833"/>
    </source>
</evidence>
<dbReference type="Gene3D" id="3.30.457.10">
    <property type="entry name" value="Copper amine oxidase-like, N-terminal domain"/>
    <property type="match status" value="1"/>
</dbReference>
<dbReference type="Pfam" id="PF07833">
    <property type="entry name" value="Cu_amine_oxidN1"/>
    <property type="match status" value="1"/>
</dbReference>
<organism evidence="3 4">
    <name type="scientific">Desulfotruncus arcticus DSM 17038</name>
    <dbReference type="NCBI Taxonomy" id="1121424"/>
    <lineage>
        <taxon>Bacteria</taxon>
        <taxon>Bacillati</taxon>
        <taxon>Bacillota</taxon>
        <taxon>Clostridia</taxon>
        <taxon>Eubacteriales</taxon>
        <taxon>Desulfallaceae</taxon>
        <taxon>Desulfotruncus</taxon>
    </lineage>
</organism>